<dbReference type="EMBL" id="LRQE01000034">
    <property type="protein sequence ID" value="KXA29536.1"/>
    <property type="molecule type" value="Genomic_DNA"/>
</dbReference>
<dbReference type="RefSeq" id="WP_060800244.1">
    <property type="nucleotide sequence ID" value="NZ_KQ957101.1"/>
</dbReference>
<dbReference type="PANTHER" id="PTHR30337:SF0">
    <property type="entry name" value="NUCLEASE SBCCD SUBUNIT D"/>
    <property type="match status" value="1"/>
</dbReference>
<dbReference type="Gene3D" id="3.60.21.10">
    <property type="match status" value="1"/>
</dbReference>
<evidence type="ECO:0000313" key="2">
    <source>
        <dbReference type="EMBL" id="KXA29536.1"/>
    </source>
</evidence>
<name>A0A133PLW2_9FIRM</name>
<dbReference type="Proteomes" id="UP000070174">
    <property type="component" value="Unassembled WGS sequence"/>
</dbReference>
<dbReference type="GO" id="GO:0016787">
    <property type="term" value="F:hydrolase activity"/>
    <property type="evidence" value="ECO:0007669"/>
    <property type="project" value="InterPro"/>
</dbReference>
<dbReference type="InterPro" id="IPR004843">
    <property type="entry name" value="Calcineurin-like_PHP"/>
</dbReference>
<gene>
    <name evidence="2" type="ORF">HMPREF3229_01160</name>
</gene>
<protein>
    <submittedName>
        <fullName evidence="2">Ser/Thr phosphatase family protein</fullName>
    </submittedName>
</protein>
<accession>A0A133PLW2</accession>
<dbReference type="Pfam" id="PF00149">
    <property type="entry name" value="Metallophos"/>
    <property type="match status" value="1"/>
</dbReference>
<feature type="domain" description="Calcineurin-like phosphoesterase" evidence="1">
    <location>
        <begin position="1"/>
        <end position="196"/>
    </location>
</feature>
<reference evidence="2 3" key="1">
    <citation type="submission" date="2016-01" db="EMBL/GenBank/DDBJ databases">
        <authorList>
            <person name="Oliw E.H."/>
        </authorList>
    </citation>
    <scope>NUCLEOTIDE SEQUENCE [LARGE SCALE GENOMIC DNA]</scope>
    <source>
        <strain evidence="2 3">CMW7756A</strain>
    </source>
</reference>
<dbReference type="SUPFAM" id="SSF56300">
    <property type="entry name" value="Metallo-dependent phosphatases"/>
    <property type="match status" value="1"/>
</dbReference>
<evidence type="ECO:0000313" key="3">
    <source>
        <dbReference type="Proteomes" id="UP000070174"/>
    </source>
</evidence>
<proteinExistence type="predicted"/>
<organism evidence="2">
    <name type="scientific">Peptoniphilus harei</name>
    <dbReference type="NCBI Taxonomy" id="54005"/>
    <lineage>
        <taxon>Bacteria</taxon>
        <taxon>Bacillati</taxon>
        <taxon>Bacillota</taxon>
        <taxon>Tissierellia</taxon>
        <taxon>Tissierellales</taxon>
        <taxon>Peptoniphilaceae</taxon>
        <taxon>Peptoniphilus</taxon>
    </lineage>
</organism>
<dbReference type="InterPro" id="IPR029052">
    <property type="entry name" value="Metallo-depent_PP-like"/>
</dbReference>
<dbReference type="InterPro" id="IPR050535">
    <property type="entry name" value="DNA_Repair-Maintenance_Comp"/>
</dbReference>
<dbReference type="AlphaFoldDB" id="A0A133PLW2"/>
<dbReference type="PATRIC" id="fig|54005.3.peg.1143"/>
<sequence>MKLLYLTDTHIRGTSPKNRLDDYCETLKEKLKEISNIVKEEKIDFVLHGGDLFDRPDVSVSIVSEFAQIFQSFGVPIYIISGNHDIFGHNPDTLDRTMLGLLCNLGIMHLVNYKKIILEKDNLRVQLTGSPYIYSMDELSNRDNYKVTEVDESCKYAIHMTHGFLIDKPFMKEVSHTLIEDIKDTKADITLGGHYHFGFKTVELDNKYFVNPGALIRISNSKIEMKRRPKVDIISLDEDIHIEERYLKSAKPGEEVLDRSEMERHQFKGIKMAEFKESIEASANYKSLDIFDLLLRISKSENISEEVKNEALKRVEEAQINEVRYS</sequence>
<dbReference type="PANTHER" id="PTHR30337">
    <property type="entry name" value="COMPONENT OF ATP-DEPENDENT DSDNA EXONUCLEASE"/>
    <property type="match status" value="1"/>
</dbReference>
<evidence type="ECO:0000259" key="1">
    <source>
        <dbReference type="Pfam" id="PF00149"/>
    </source>
</evidence>
<comment type="caution">
    <text evidence="2">The sequence shown here is derived from an EMBL/GenBank/DDBJ whole genome shotgun (WGS) entry which is preliminary data.</text>
</comment>